<dbReference type="PRINTS" id="PR00171">
    <property type="entry name" value="SUGRTRNSPORT"/>
</dbReference>
<feature type="transmembrane region" description="Helical" evidence="10">
    <location>
        <begin position="135"/>
        <end position="152"/>
    </location>
</feature>
<comment type="subcellular location">
    <subcellularLocation>
        <location evidence="1">Membrane</location>
        <topology evidence="1">Multi-pass membrane protein</topology>
    </subcellularLocation>
</comment>
<dbReference type="OrthoDB" id="8120565at2759"/>
<feature type="domain" description="Major facilitator superfamily (MFS) profile" evidence="11">
    <location>
        <begin position="34"/>
        <end position="501"/>
    </location>
</feature>
<feature type="transmembrane region" description="Helical" evidence="10">
    <location>
        <begin position="77"/>
        <end position="97"/>
    </location>
</feature>
<dbReference type="GeneID" id="39590790"/>
<evidence type="ECO:0000256" key="2">
    <source>
        <dbReference type="ARBA" id="ARBA00010992"/>
    </source>
</evidence>
<feature type="region of interest" description="Disordered" evidence="9">
    <location>
        <begin position="545"/>
        <end position="568"/>
    </location>
</feature>
<dbReference type="FunFam" id="1.20.1250.20:FF:000026">
    <property type="entry name" value="MFS quinate transporter QutD"/>
    <property type="match status" value="1"/>
</dbReference>
<dbReference type="InterPro" id="IPR036259">
    <property type="entry name" value="MFS_trans_sf"/>
</dbReference>
<evidence type="ECO:0000256" key="7">
    <source>
        <dbReference type="ARBA" id="ARBA00049119"/>
    </source>
</evidence>
<feature type="transmembrane region" description="Helical" evidence="10">
    <location>
        <begin position="379"/>
        <end position="400"/>
    </location>
</feature>
<feature type="transmembrane region" description="Helical" evidence="10">
    <location>
        <begin position="164"/>
        <end position="183"/>
    </location>
</feature>
<dbReference type="Gene3D" id="1.20.1250.20">
    <property type="entry name" value="MFS general substrate transporter like domains"/>
    <property type="match status" value="1"/>
</dbReference>
<dbReference type="CDD" id="cd17356">
    <property type="entry name" value="MFS_HXT"/>
    <property type="match status" value="1"/>
</dbReference>
<protein>
    <recommendedName>
        <fullName evidence="11">Major facilitator superfamily (MFS) profile domain-containing protein</fullName>
    </recommendedName>
</protein>
<proteinExistence type="inferred from homology"/>
<feature type="transmembrane region" description="Helical" evidence="10">
    <location>
        <begin position="104"/>
        <end position="123"/>
    </location>
</feature>
<dbReference type="NCBIfam" id="TIGR00879">
    <property type="entry name" value="SP"/>
    <property type="match status" value="1"/>
</dbReference>
<keyword evidence="6 10" id="KW-0472">Membrane</keyword>
<keyword evidence="4 10" id="KW-0812">Transmembrane</keyword>
<gene>
    <name evidence="12" type="ORF">EHS24_006247</name>
</gene>
<comment type="similarity">
    <text evidence="2 8">Belongs to the major facilitator superfamily. Sugar transporter (TC 2.A.1.1) family.</text>
</comment>
<dbReference type="GO" id="GO:0005351">
    <property type="term" value="F:carbohydrate:proton symporter activity"/>
    <property type="evidence" value="ECO:0007669"/>
    <property type="project" value="TreeGrafter"/>
</dbReference>
<evidence type="ECO:0000256" key="9">
    <source>
        <dbReference type="SAM" id="MobiDB-lite"/>
    </source>
</evidence>
<dbReference type="EMBL" id="RSCE01000003">
    <property type="protein sequence ID" value="RSH84723.1"/>
    <property type="molecule type" value="Genomic_DNA"/>
</dbReference>
<organism evidence="12 13">
    <name type="scientific">Apiotrichum porosum</name>
    <dbReference type="NCBI Taxonomy" id="105984"/>
    <lineage>
        <taxon>Eukaryota</taxon>
        <taxon>Fungi</taxon>
        <taxon>Dikarya</taxon>
        <taxon>Basidiomycota</taxon>
        <taxon>Agaricomycotina</taxon>
        <taxon>Tremellomycetes</taxon>
        <taxon>Trichosporonales</taxon>
        <taxon>Trichosporonaceae</taxon>
        <taxon>Apiotrichum</taxon>
    </lineage>
</organism>
<dbReference type="InterPro" id="IPR020846">
    <property type="entry name" value="MFS_dom"/>
</dbReference>
<feature type="transmembrane region" description="Helical" evidence="10">
    <location>
        <begin position="348"/>
        <end position="367"/>
    </location>
</feature>
<dbReference type="InterPro" id="IPR005829">
    <property type="entry name" value="Sugar_transporter_CS"/>
</dbReference>
<comment type="catalytic activity">
    <reaction evidence="7">
        <text>myo-inositol(out) + H(+)(out) = myo-inositol(in) + H(+)(in)</text>
        <dbReference type="Rhea" id="RHEA:60364"/>
        <dbReference type="ChEBI" id="CHEBI:15378"/>
        <dbReference type="ChEBI" id="CHEBI:17268"/>
    </reaction>
</comment>
<evidence type="ECO:0000256" key="8">
    <source>
        <dbReference type="RuleBase" id="RU003346"/>
    </source>
</evidence>
<dbReference type="PANTHER" id="PTHR48022:SF2">
    <property type="entry name" value="PLASTIDIC GLUCOSE TRANSPORTER 4"/>
    <property type="match status" value="1"/>
</dbReference>
<evidence type="ECO:0000313" key="13">
    <source>
        <dbReference type="Proteomes" id="UP000279236"/>
    </source>
</evidence>
<dbReference type="RefSeq" id="XP_028478171.1">
    <property type="nucleotide sequence ID" value="XM_028621719.1"/>
</dbReference>
<evidence type="ECO:0000256" key="5">
    <source>
        <dbReference type="ARBA" id="ARBA00022989"/>
    </source>
</evidence>
<name>A0A427Y113_9TREE</name>
<dbReference type="PANTHER" id="PTHR48022">
    <property type="entry name" value="PLASTIDIC GLUCOSE TRANSPORTER 4"/>
    <property type="match status" value="1"/>
</dbReference>
<evidence type="ECO:0000256" key="6">
    <source>
        <dbReference type="ARBA" id="ARBA00023136"/>
    </source>
</evidence>
<feature type="transmembrane region" description="Helical" evidence="10">
    <location>
        <begin position="211"/>
        <end position="230"/>
    </location>
</feature>
<evidence type="ECO:0000256" key="3">
    <source>
        <dbReference type="ARBA" id="ARBA00022448"/>
    </source>
</evidence>
<dbReference type="GO" id="GO:0016020">
    <property type="term" value="C:membrane"/>
    <property type="evidence" value="ECO:0007669"/>
    <property type="project" value="UniProtKB-SubCell"/>
</dbReference>
<evidence type="ECO:0000256" key="4">
    <source>
        <dbReference type="ARBA" id="ARBA00022692"/>
    </source>
</evidence>
<dbReference type="AlphaFoldDB" id="A0A427Y113"/>
<dbReference type="Pfam" id="PF00083">
    <property type="entry name" value="Sugar_tr"/>
    <property type="match status" value="1"/>
</dbReference>
<keyword evidence="13" id="KW-1185">Reference proteome</keyword>
<dbReference type="Proteomes" id="UP000279236">
    <property type="component" value="Unassembled WGS sequence"/>
</dbReference>
<dbReference type="InterPro" id="IPR003663">
    <property type="entry name" value="Sugar/inositol_transpt"/>
</dbReference>
<dbReference type="PROSITE" id="PS00217">
    <property type="entry name" value="SUGAR_TRANSPORT_2"/>
    <property type="match status" value="1"/>
</dbReference>
<feature type="compositionally biased region" description="Polar residues" evidence="9">
    <location>
        <begin position="553"/>
        <end position="568"/>
    </location>
</feature>
<evidence type="ECO:0000256" key="10">
    <source>
        <dbReference type="SAM" id="Phobius"/>
    </source>
</evidence>
<dbReference type="PROSITE" id="PS00216">
    <property type="entry name" value="SUGAR_TRANSPORT_1"/>
    <property type="match status" value="1"/>
</dbReference>
<dbReference type="SUPFAM" id="SSF103473">
    <property type="entry name" value="MFS general substrate transporter"/>
    <property type="match status" value="1"/>
</dbReference>
<comment type="caution">
    <text evidence="12">The sequence shown here is derived from an EMBL/GenBank/DDBJ whole genome shotgun (WGS) entry which is preliminary data.</text>
</comment>
<accession>A0A427Y113</accession>
<keyword evidence="5 10" id="KW-1133">Transmembrane helix</keyword>
<evidence type="ECO:0000313" key="12">
    <source>
        <dbReference type="EMBL" id="RSH84723.1"/>
    </source>
</evidence>
<keyword evidence="3 8" id="KW-0813">Transport</keyword>
<dbReference type="InterPro" id="IPR050360">
    <property type="entry name" value="MFS_Sugar_Transporters"/>
</dbReference>
<sequence>MGGGGAAPGGDDVLAHHGPTGFRGLFSNGKSLGIALFASLGGVLYGYNQGVFGQVQVMANFEDRYAATLANGTTKGFLTSILELGAFVGSLMAGPLADMYSRKYSISGWCVLFVMGTAIQVGANYNVACIYVGRWFGGMAVGALSMLVPMFNAELAPSGIRGSLVALQQLAITFGILISYWIGYGTNYIGGTSYDSATHTGQSEASWRVPLAIQLIPAIILGIGALFIPFSPRWLMLRGREEECLDTLAYLRDSPAENYAVQYEFRSLQAERLVEREAAKERYGMDEVTFKVSLLEYKRLFTTKALLHRLFIGASAQALQQWTGINAIIYYAPTVFEGIGLTGGSTSLLATGVVGIVNFVFTIPAVLFVDNVGRRPLLIWGEANMAISHATVAAIVAVYGGDFGHHKTAGNAAVFMIFWYISTFAYTWGPLAWVVSAEVFPLDMRAKGMSVSSATNWIINFTVAQTTPVMFDNIGYKTYLVFMCFCVVGLLYAVFLLPELKGLSLEEVDNIFGDKSGSEDALRRERVAKQIGLDKLAHHVQHAEDPERGLNGTHGSDASSDHAQVAQI</sequence>
<dbReference type="InterPro" id="IPR005828">
    <property type="entry name" value="MFS_sugar_transport-like"/>
</dbReference>
<reference evidence="12 13" key="1">
    <citation type="submission" date="2018-11" db="EMBL/GenBank/DDBJ databases">
        <title>Genome sequence of Apiotrichum porosum DSM 27194.</title>
        <authorList>
            <person name="Aliyu H."/>
            <person name="Gorte O."/>
            <person name="Ochsenreither K."/>
        </authorList>
    </citation>
    <scope>NUCLEOTIDE SEQUENCE [LARGE SCALE GENOMIC DNA]</scope>
    <source>
        <strain evidence="12 13">DSM 27194</strain>
    </source>
</reference>
<feature type="transmembrane region" description="Helical" evidence="10">
    <location>
        <begin position="479"/>
        <end position="497"/>
    </location>
</feature>
<dbReference type="PROSITE" id="PS50850">
    <property type="entry name" value="MFS"/>
    <property type="match status" value="1"/>
</dbReference>
<evidence type="ECO:0000256" key="1">
    <source>
        <dbReference type="ARBA" id="ARBA00004141"/>
    </source>
</evidence>
<feature type="transmembrane region" description="Helical" evidence="10">
    <location>
        <begin position="412"/>
        <end position="435"/>
    </location>
</feature>
<evidence type="ECO:0000259" key="11">
    <source>
        <dbReference type="PROSITE" id="PS50850"/>
    </source>
</evidence>
<feature type="transmembrane region" description="Helical" evidence="10">
    <location>
        <begin position="31"/>
        <end position="48"/>
    </location>
</feature>